<dbReference type="RefSeq" id="XP_009170842.1">
    <property type="nucleotide sequence ID" value="XM_009172578.1"/>
</dbReference>
<evidence type="ECO:0000313" key="2">
    <source>
        <dbReference type="EMBL" id="KER25389.1"/>
    </source>
</evidence>
<dbReference type="GeneID" id="20321313"/>
<evidence type="ECO:0000313" key="3">
    <source>
        <dbReference type="Proteomes" id="UP000054324"/>
    </source>
</evidence>
<sequence length="159" mass="17868">MGSLSIRLQPGEKKSLRIHHPKNRKIVQLQNPFDASMPCHRRKHEGWDTARLSRPRQENKKGRGPVRTMDLPITAMPSRGSTRAGILPGCPSLDRGSRVAEVGLEPRTFRSVNSRSNHLGHLAPPLAIHCPPHGRLPWARGYARQTGFRNGEYMFQPCS</sequence>
<evidence type="ECO:0000256" key="1">
    <source>
        <dbReference type="SAM" id="MobiDB-lite"/>
    </source>
</evidence>
<dbReference type="Proteomes" id="UP000054324">
    <property type="component" value="Unassembled WGS sequence"/>
</dbReference>
<keyword evidence="3" id="KW-1185">Reference proteome</keyword>
<gene>
    <name evidence="2" type="ORF">T265_07134</name>
</gene>
<dbReference type="AlphaFoldDB" id="A0A075ACD3"/>
<feature type="region of interest" description="Disordered" evidence="1">
    <location>
        <begin position="52"/>
        <end position="92"/>
    </location>
</feature>
<proteinExistence type="predicted"/>
<protein>
    <submittedName>
        <fullName evidence="2">Uncharacterized protein</fullName>
    </submittedName>
</protein>
<name>A0A075ACD3_OPIVI</name>
<dbReference type="OrthoDB" id="68483at2759"/>
<dbReference type="CTD" id="20321313"/>
<reference evidence="2 3" key="1">
    <citation type="submission" date="2013-11" db="EMBL/GenBank/DDBJ databases">
        <title>Opisthorchis viverrini - life in the bile duct.</title>
        <authorList>
            <person name="Young N.D."/>
            <person name="Nagarajan N."/>
            <person name="Lin S.J."/>
            <person name="Korhonen P.K."/>
            <person name="Jex A.R."/>
            <person name="Hall R.S."/>
            <person name="Safavi-Hemami H."/>
            <person name="Kaewkong W."/>
            <person name="Bertrand D."/>
            <person name="Gao S."/>
            <person name="Seet Q."/>
            <person name="Wongkham S."/>
            <person name="Teh B.T."/>
            <person name="Wongkham C."/>
            <person name="Intapan P.M."/>
            <person name="Maleewong W."/>
            <person name="Yang X."/>
            <person name="Hu M."/>
            <person name="Wang Z."/>
            <person name="Hofmann A."/>
            <person name="Sternberg P.W."/>
            <person name="Tan P."/>
            <person name="Wang J."/>
            <person name="Gasser R.B."/>
        </authorList>
    </citation>
    <scope>NUCLEOTIDE SEQUENCE [LARGE SCALE GENOMIC DNA]</scope>
</reference>
<organism evidence="2 3">
    <name type="scientific">Opisthorchis viverrini</name>
    <name type="common">Southeast Asian liver fluke</name>
    <dbReference type="NCBI Taxonomy" id="6198"/>
    <lineage>
        <taxon>Eukaryota</taxon>
        <taxon>Metazoa</taxon>
        <taxon>Spiralia</taxon>
        <taxon>Lophotrochozoa</taxon>
        <taxon>Platyhelminthes</taxon>
        <taxon>Trematoda</taxon>
        <taxon>Digenea</taxon>
        <taxon>Opisthorchiida</taxon>
        <taxon>Opisthorchiata</taxon>
        <taxon>Opisthorchiidae</taxon>
        <taxon>Opisthorchis</taxon>
    </lineage>
</organism>
<dbReference type="STRING" id="6198.A0A075ACD3"/>
<accession>A0A075ACD3</accession>
<dbReference type="EMBL" id="KL596778">
    <property type="protein sequence ID" value="KER25389.1"/>
    <property type="molecule type" value="Genomic_DNA"/>
</dbReference>
<dbReference type="KEGG" id="ovi:T265_07134"/>